<organism evidence="2">
    <name type="scientific">Tanacetum cinerariifolium</name>
    <name type="common">Dalmatian daisy</name>
    <name type="synonym">Chrysanthemum cinerariifolium</name>
    <dbReference type="NCBI Taxonomy" id="118510"/>
    <lineage>
        <taxon>Eukaryota</taxon>
        <taxon>Viridiplantae</taxon>
        <taxon>Streptophyta</taxon>
        <taxon>Embryophyta</taxon>
        <taxon>Tracheophyta</taxon>
        <taxon>Spermatophyta</taxon>
        <taxon>Magnoliopsida</taxon>
        <taxon>eudicotyledons</taxon>
        <taxon>Gunneridae</taxon>
        <taxon>Pentapetalae</taxon>
        <taxon>asterids</taxon>
        <taxon>campanulids</taxon>
        <taxon>Asterales</taxon>
        <taxon>Asteraceae</taxon>
        <taxon>Asteroideae</taxon>
        <taxon>Anthemideae</taxon>
        <taxon>Anthemidinae</taxon>
        <taxon>Tanacetum</taxon>
    </lineage>
</organism>
<comment type="caution">
    <text evidence="2">The sequence shown here is derived from an EMBL/GenBank/DDBJ whole genome shotgun (WGS) entry which is preliminary data.</text>
</comment>
<reference evidence="2" key="1">
    <citation type="journal article" date="2019" name="Sci. Rep.">
        <title>Draft genome of Tanacetum cinerariifolium, the natural source of mosquito coil.</title>
        <authorList>
            <person name="Yamashiro T."/>
            <person name="Shiraishi A."/>
            <person name="Satake H."/>
            <person name="Nakayama K."/>
        </authorList>
    </citation>
    <scope>NUCLEOTIDE SEQUENCE</scope>
</reference>
<feature type="non-terminal residue" evidence="2">
    <location>
        <position position="1"/>
    </location>
</feature>
<evidence type="ECO:0000256" key="1">
    <source>
        <dbReference type="SAM" id="MobiDB-lite"/>
    </source>
</evidence>
<feature type="region of interest" description="Disordered" evidence="1">
    <location>
        <begin position="1"/>
        <end position="43"/>
    </location>
</feature>
<protein>
    <recommendedName>
        <fullName evidence="3">Integrase, catalytic region, zinc finger, CCHC-type, peptidase aspartic, catalytic</fullName>
    </recommendedName>
</protein>
<evidence type="ECO:0008006" key="3">
    <source>
        <dbReference type="Google" id="ProtNLM"/>
    </source>
</evidence>
<evidence type="ECO:0000313" key="2">
    <source>
        <dbReference type="EMBL" id="GFC81500.1"/>
    </source>
</evidence>
<proteinExistence type="predicted"/>
<feature type="compositionally biased region" description="Polar residues" evidence="1">
    <location>
        <begin position="14"/>
        <end position="26"/>
    </location>
</feature>
<name>A0A699R5K3_TANCI</name>
<sequence>VSQPPVITKKDVNSDLNGLSSSGVDSTKTRRPQHRSNTKHDRVSVKEIRKKYQPKVTKPKKVGIAERLATPKPTKPRFLLRWSPTGKPFNQECKLVASSESESLSDCSNGYSDLFMVRRFGLFQAYDRKSKASHQFRLEVYGNCPLRK</sequence>
<accession>A0A699R5K3</accession>
<dbReference type="EMBL" id="BKCJ011080082">
    <property type="protein sequence ID" value="GFC81500.1"/>
    <property type="molecule type" value="Genomic_DNA"/>
</dbReference>
<dbReference type="AlphaFoldDB" id="A0A699R5K3"/>
<gene>
    <name evidence="2" type="ORF">Tci_853470</name>
</gene>